<dbReference type="RefSeq" id="WP_206985685.1">
    <property type="nucleotide sequence ID" value="NZ_JAFLQZ010000013.1"/>
</dbReference>
<accession>A0A939JC16</accession>
<proteinExistence type="predicted"/>
<sequence length="134" mass="15003">MTLFQTPEALLAYHPASDMLHLSYSAARLSASFKAAYQQALDKMVQNNVDKLLLDLKRNAPPTDDTDKILRPLTEALLAHPHRSLFVAAVVSESQYEYQVGNMLTASAMALPSDQVEFNYFTSRHEATDWLSSQ</sequence>
<gene>
    <name evidence="1" type="ORF">J0X19_17325</name>
</gene>
<reference evidence="1" key="1">
    <citation type="submission" date="2021-03" db="EMBL/GenBank/DDBJ databases">
        <authorList>
            <person name="Kim M.K."/>
        </authorList>
    </citation>
    <scope>NUCLEOTIDE SEQUENCE</scope>
    <source>
        <strain evidence="1">BT186</strain>
    </source>
</reference>
<keyword evidence="2" id="KW-1185">Reference proteome</keyword>
<dbReference type="EMBL" id="JAFLQZ010000013">
    <property type="protein sequence ID" value="MBO0359726.1"/>
    <property type="molecule type" value="Genomic_DNA"/>
</dbReference>
<organism evidence="1 2">
    <name type="scientific">Hymenobacter telluris</name>
    <dbReference type="NCBI Taxonomy" id="2816474"/>
    <lineage>
        <taxon>Bacteria</taxon>
        <taxon>Pseudomonadati</taxon>
        <taxon>Bacteroidota</taxon>
        <taxon>Cytophagia</taxon>
        <taxon>Cytophagales</taxon>
        <taxon>Hymenobacteraceae</taxon>
        <taxon>Hymenobacter</taxon>
    </lineage>
</organism>
<dbReference type="Proteomes" id="UP000664144">
    <property type="component" value="Unassembled WGS sequence"/>
</dbReference>
<evidence type="ECO:0000313" key="2">
    <source>
        <dbReference type="Proteomes" id="UP000664144"/>
    </source>
</evidence>
<comment type="caution">
    <text evidence="1">The sequence shown here is derived from an EMBL/GenBank/DDBJ whole genome shotgun (WGS) entry which is preliminary data.</text>
</comment>
<evidence type="ECO:0000313" key="1">
    <source>
        <dbReference type="EMBL" id="MBO0359726.1"/>
    </source>
</evidence>
<name>A0A939JC16_9BACT</name>
<dbReference type="AlphaFoldDB" id="A0A939JC16"/>
<protein>
    <submittedName>
        <fullName evidence="1">Uncharacterized protein</fullName>
    </submittedName>
</protein>